<dbReference type="PANTHER" id="PTHR12110:SF41">
    <property type="entry name" value="INOSOSE DEHYDRATASE"/>
    <property type="match status" value="1"/>
</dbReference>
<sequence length="309" mass="34592">MSDLSKLKLGTAPDSWGVWFASDPHQVGWEQYLDEIAATGYVYTELGPQGFMPQDPEQLKDELARRDLTVCGGTVFAGLHQGPEALEKAKREFGQEARLLAAVGAEYLVHLPEQYTDMHTGEATQGADIDPEQWKHLVTGTDELARYLLESFGIKLVFHPHVDTHVDTQERIERFLQDTDPELVNLCLDTGHVSYCEGDNVELVRKYPERMTYVHLKSVDPEVRARALAESMPLSDAVQHGVMCEPWDGEPHMPTFLDALGELDREIFTVIEQDLYPVAPDVPFPIGARTAGFYAGCGVGPVRRWRGSR</sequence>
<protein>
    <submittedName>
        <fullName evidence="2">TIM barrel protein</fullName>
    </submittedName>
</protein>
<dbReference type="InterPro" id="IPR013022">
    <property type="entry name" value="Xyl_isomerase-like_TIM-brl"/>
</dbReference>
<dbReference type="InterPro" id="IPR050312">
    <property type="entry name" value="IolE/XylAMocC-like"/>
</dbReference>
<dbReference type="InterPro" id="IPR036237">
    <property type="entry name" value="Xyl_isomerase-like_sf"/>
</dbReference>
<dbReference type="RefSeq" id="WP_194504628.1">
    <property type="nucleotide sequence ID" value="NZ_JADIVZ010000011.1"/>
</dbReference>
<evidence type="ECO:0000259" key="1">
    <source>
        <dbReference type="Pfam" id="PF01261"/>
    </source>
</evidence>
<dbReference type="Gene3D" id="3.20.20.150">
    <property type="entry name" value="Divalent-metal-dependent TIM barrel enzymes"/>
    <property type="match status" value="1"/>
</dbReference>
<reference evidence="2" key="1">
    <citation type="submission" date="2020-11" db="EMBL/GenBank/DDBJ databases">
        <title>Nocardioides sp. CBS4Y-1, whole genome shotgun sequence.</title>
        <authorList>
            <person name="Tuo L."/>
        </authorList>
    </citation>
    <scope>NUCLEOTIDE SEQUENCE</scope>
    <source>
        <strain evidence="2">CBS4Y-1</strain>
    </source>
</reference>
<gene>
    <name evidence="2" type="ORF">ISG29_16860</name>
</gene>
<dbReference type="EMBL" id="JADIVZ010000011">
    <property type="protein sequence ID" value="MBF4163364.1"/>
    <property type="molecule type" value="Genomic_DNA"/>
</dbReference>
<evidence type="ECO:0000313" key="3">
    <source>
        <dbReference type="Proteomes" id="UP000656804"/>
    </source>
</evidence>
<accession>A0A930V3K1</accession>
<keyword evidence="3" id="KW-1185">Reference proteome</keyword>
<organism evidence="2 3">
    <name type="scientific">Nocardioides acrostichi</name>
    <dbReference type="NCBI Taxonomy" id="2784339"/>
    <lineage>
        <taxon>Bacteria</taxon>
        <taxon>Bacillati</taxon>
        <taxon>Actinomycetota</taxon>
        <taxon>Actinomycetes</taxon>
        <taxon>Propionibacteriales</taxon>
        <taxon>Nocardioidaceae</taxon>
        <taxon>Nocardioides</taxon>
    </lineage>
</organism>
<proteinExistence type="predicted"/>
<dbReference type="SUPFAM" id="SSF51658">
    <property type="entry name" value="Xylose isomerase-like"/>
    <property type="match status" value="1"/>
</dbReference>
<evidence type="ECO:0000313" key="2">
    <source>
        <dbReference type="EMBL" id="MBF4163364.1"/>
    </source>
</evidence>
<comment type="caution">
    <text evidence="2">The sequence shown here is derived from an EMBL/GenBank/DDBJ whole genome shotgun (WGS) entry which is preliminary data.</text>
</comment>
<dbReference type="PANTHER" id="PTHR12110">
    <property type="entry name" value="HYDROXYPYRUVATE ISOMERASE"/>
    <property type="match status" value="1"/>
</dbReference>
<dbReference type="AlphaFoldDB" id="A0A930V3K1"/>
<feature type="domain" description="Xylose isomerase-like TIM barrel" evidence="1">
    <location>
        <begin position="34"/>
        <end position="264"/>
    </location>
</feature>
<dbReference type="Pfam" id="PF01261">
    <property type="entry name" value="AP_endonuc_2"/>
    <property type="match status" value="1"/>
</dbReference>
<dbReference type="Proteomes" id="UP000656804">
    <property type="component" value="Unassembled WGS sequence"/>
</dbReference>
<name>A0A930V3K1_9ACTN</name>